<feature type="transmembrane region" description="Helical" evidence="1">
    <location>
        <begin position="164"/>
        <end position="187"/>
    </location>
</feature>
<feature type="transmembrane region" description="Helical" evidence="1">
    <location>
        <begin position="21"/>
        <end position="41"/>
    </location>
</feature>
<dbReference type="InterPro" id="IPR021460">
    <property type="entry name" value="DUF3112"/>
</dbReference>
<comment type="caution">
    <text evidence="2">The sequence shown here is derived from an EMBL/GenBank/DDBJ whole genome shotgun (WGS) entry which is preliminary data.</text>
</comment>
<dbReference type="Pfam" id="PF11309">
    <property type="entry name" value="DUF3112"/>
    <property type="match status" value="1"/>
</dbReference>
<dbReference type="EMBL" id="JAGMUV010000003">
    <property type="protein sequence ID" value="KAH7166441.1"/>
    <property type="molecule type" value="Genomic_DNA"/>
</dbReference>
<dbReference type="OrthoDB" id="3357002at2759"/>
<feature type="transmembrane region" description="Helical" evidence="1">
    <location>
        <begin position="86"/>
        <end position="106"/>
    </location>
</feature>
<keyword evidence="1" id="KW-0472">Membrane</keyword>
<feature type="transmembrane region" description="Helical" evidence="1">
    <location>
        <begin position="126"/>
        <end position="152"/>
    </location>
</feature>
<name>A0A9P9FQ27_9HYPO</name>
<dbReference type="AlphaFoldDB" id="A0A9P9FQ27"/>
<keyword evidence="3" id="KW-1185">Reference proteome</keyword>
<organism evidence="2 3">
    <name type="scientific">Dactylonectria macrodidyma</name>
    <dbReference type="NCBI Taxonomy" id="307937"/>
    <lineage>
        <taxon>Eukaryota</taxon>
        <taxon>Fungi</taxon>
        <taxon>Dikarya</taxon>
        <taxon>Ascomycota</taxon>
        <taxon>Pezizomycotina</taxon>
        <taxon>Sordariomycetes</taxon>
        <taxon>Hypocreomycetidae</taxon>
        <taxon>Hypocreales</taxon>
        <taxon>Nectriaceae</taxon>
        <taxon>Dactylonectria</taxon>
    </lineage>
</organism>
<protein>
    <submittedName>
        <fullName evidence="2">Uncharacterized protein</fullName>
    </submittedName>
</protein>
<gene>
    <name evidence="2" type="ORF">EDB81DRAFT_681255</name>
</gene>
<accession>A0A9P9FQ27</accession>
<proteinExistence type="predicted"/>
<dbReference type="PANTHER" id="PTHR35184">
    <property type="entry name" value="YALI0C10208P"/>
    <property type="match status" value="1"/>
</dbReference>
<feature type="transmembrane region" description="Helical" evidence="1">
    <location>
        <begin position="207"/>
        <end position="225"/>
    </location>
</feature>
<evidence type="ECO:0000256" key="1">
    <source>
        <dbReference type="SAM" id="Phobius"/>
    </source>
</evidence>
<evidence type="ECO:0000313" key="3">
    <source>
        <dbReference type="Proteomes" id="UP000738349"/>
    </source>
</evidence>
<evidence type="ECO:0000313" key="2">
    <source>
        <dbReference type="EMBL" id="KAH7166441.1"/>
    </source>
</evidence>
<feature type="transmembrane region" description="Helical" evidence="1">
    <location>
        <begin position="53"/>
        <end position="74"/>
    </location>
</feature>
<reference evidence="2" key="1">
    <citation type="journal article" date="2021" name="Nat. Commun.">
        <title>Genetic determinants of endophytism in the Arabidopsis root mycobiome.</title>
        <authorList>
            <person name="Mesny F."/>
            <person name="Miyauchi S."/>
            <person name="Thiergart T."/>
            <person name="Pickel B."/>
            <person name="Atanasova L."/>
            <person name="Karlsson M."/>
            <person name="Huettel B."/>
            <person name="Barry K.W."/>
            <person name="Haridas S."/>
            <person name="Chen C."/>
            <person name="Bauer D."/>
            <person name="Andreopoulos W."/>
            <person name="Pangilinan J."/>
            <person name="LaButti K."/>
            <person name="Riley R."/>
            <person name="Lipzen A."/>
            <person name="Clum A."/>
            <person name="Drula E."/>
            <person name="Henrissat B."/>
            <person name="Kohler A."/>
            <person name="Grigoriev I.V."/>
            <person name="Martin F.M."/>
            <person name="Hacquard S."/>
        </authorList>
    </citation>
    <scope>NUCLEOTIDE SEQUENCE</scope>
    <source>
        <strain evidence="2">MPI-CAGE-AT-0147</strain>
    </source>
</reference>
<sequence length="304" mass="33139">MSSLTGGNAVVGGVPTVSLDVPILSVLIALFAAGSATNIALYSRNRKRGHKFLMSLFLHGFCIVRVLTCSMRIAWATQPTNKDLAIAAQVFNNAGIIIIYIFNLIFSQRILRALQPGLGWHPALGVAFKAFYGCIVACLIMGITALILIVTSTNPSTLSACHDIQMFSVTFLLIMTILPLFVLAAAYLLPDHKDKETFGHGPMSTKVLIVIISTCLSIIIAGYKAGTAWDPRPLSNPGWFDEKPAYYVFGFTLEVIVLWMLILSRIDLRFHVPNGSKGPGDYSQTIELSSVISEETKRPCTQSE</sequence>
<dbReference type="Proteomes" id="UP000738349">
    <property type="component" value="Unassembled WGS sequence"/>
</dbReference>
<keyword evidence="1" id="KW-1133">Transmembrane helix</keyword>
<dbReference type="PANTHER" id="PTHR35184:SF1">
    <property type="entry name" value="INTEGRAL MEMBRANE PROTEIN"/>
    <property type="match status" value="1"/>
</dbReference>
<feature type="transmembrane region" description="Helical" evidence="1">
    <location>
        <begin position="245"/>
        <end position="263"/>
    </location>
</feature>
<keyword evidence="1" id="KW-0812">Transmembrane</keyword>